<reference evidence="17 18" key="1">
    <citation type="submission" date="2014-04" db="EMBL/GenBank/DDBJ databases">
        <authorList>
            <consortium name="DOE Joint Genome Institute"/>
            <person name="Kuo A."/>
            <person name="Zuccaro A."/>
            <person name="Kohler A."/>
            <person name="Nagy L.G."/>
            <person name="Floudas D."/>
            <person name="Copeland A."/>
            <person name="Barry K.W."/>
            <person name="Cichocki N."/>
            <person name="Veneault-Fourrey C."/>
            <person name="LaButti K."/>
            <person name="Lindquist E.A."/>
            <person name="Lipzen A."/>
            <person name="Lundell T."/>
            <person name="Morin E."/>
            <person name="Murat C."/>
            <person name="Sun H."/>
            <person name="Tunlid A."/>
            <person name="Henrissat B."/>
            <person name="Grigoriev I.V."/>
            <person name="Hibbett D.S."/>
            <person name="Martin F."/>
            <person name="Nordberg H.P."/>
            <person name="Cantor M.N."/>
            <person name="Hua S.X."/>
        </authorList>
    </citation>
    <scope>NUCLEOTIDE SEQUENCE [LARGE SCALE GENOMIC DNA]</scope>
    <source>
        <strain evidence="17 18">MAFF 305830</strain>
    </source>
</reference>
<dbReference type="FunFam" id="2.30.29.150:FF:000002">
    <property type="entry name" value="FACT complex subunit SPT16"/>
    <property type="match status" value="1"/>
</dbReference>
<dbReference type="PANTHER" id="PTHR13980">
    <property type="entry name" value="CDC68 RELATED"/>
    <property type="match status" value="1"/>
</dbReference>
<dbReference type="SMART" id="SM01287">
    <property type="entry name" value="Rtt106"/>
    <property type="match status" value="1"/>
</dbReference>
<dbReference type="FunFam" id="3.90.230.10:FF:000005">
    <property type="entry name" value="FACT complex subunit spt16"/>
    <property type="match status" value="1"/>
</dbReference>
<reference evidence="18" key="2">
    <citation type="submission" date="2015-01" db="EMBL/GenBank/DDBJ databases">
        <title>Evolutionary Origins and Diversification of the Mycorrhizal Mutualists.</title>
        <authorList>
            <consortium name="DOE Joint Genome Institute"/>
            <consortium name="Mycorrhizal Genomics Consortium"/>
            <person name="Kohler A."/>
            <person name="Kuo A."/>
            <person name="Nagy L.G."/>
            <person name="Floudas D."/>
            <person name="Copeland A."/>
            <person name="Barry K.W."/>
            <person name="Cichocki N."/>
            <person name="Veneault-Fourrey C."/>
            <person name="LaButti K."/>
            <person name="Lindquist E.A."/>
            <person name="Lipzen A."/>
            <person name="Lundell T."/>
            <person name="Morin E."/>
            <person name="Murat C."/>
            <person name="Riley R."/>
            <person name="Ohm R."/>
            <person name="Sun H."/>
            <person name="Tunlid A."/>
            <person name="Henrissat B."/>
            <person name="Grigoriev I.V."/>
            <person name="Hibbett D.S."/>
            <person name="Martin F."/>
        </authorList>
    </citation>
    <scope>NUCLEOTIDE SEQUENCE [LARGE SCALE GENOMIC DNA]</scope>
    <source>
        <strain evidence="18">MAFF 305830</strain>
    </source>
</reference>
<dbReference type="InterPro" id="IPR036005">
    <property type="entry name" value="Creatinase/aminopeptidase-like"/>
</dbReference>
<dbReference type="Gene3D" id="3.40.350.10">
    <property type="entry name" value="Creatinase/prolidase N-terminal domain"/>
    <property type="match status" value="1"/>
</dbReference>
<proteinExistence type="inferred from homology"/>
<dbReference type="OrthoDB" id="10251642at2759"/>
<evidence type="ECO:0000256" key="11">
    <source>
        <dbReference type="RuleBase" id="RU367052"/>
    </source>
</evidence>
<dbReference type="InterPro" id="IPR011993">
    <property type="entry name" value="PH-like_dom_sf"/>
</dbReference>
<dbReference type="Pfam" id="PF08512">
    <property type="entry name" value="Rttp106-like_middle"/>
    <property type="match status" value="1"/>
</dbReference>
<dbReference type="Pfam" id="PF24824">
    <property type="entry name" value="PH_SPT16"/>
    <property type="match status" value="1"/>
</dbReference>
<dbReference type="EMBL" id="KN824281">
    <property type="protein sequence ID" value="KIM31781.1"/>
    <property type="molecule type" value="Genomic_DNA"/>
</dbReference>
<dbReference type="Gene3D" id="3.90.230.10">
    <property type="entry name" value="Creatinase/methionine aminopeptidase superfamily"/>
    <property type="match status" value="1"/>
</dbReference>
<feature type="coiled-coil region" evidence="12">
    <location>
        <begin position="630"/>
        <end position="657"/>
    </location>
</feature>
<dbReference type="FunFam" id="2.30.29.30:FF:000017">
    <property type="entry name" value="FACT complex subunit SPT16"/>
    <property type="match status" value="1"/>
</dbReference>
<keyword evidence="9 11" id="KW-0539">Nucleus</keyword>
<gene>
    <name evidence="17" type="ORF">M408DRAFT_327217</name>
</gene>
<feature type="compositionally biased region" description="Acidic residues" evidence="13">
    <location>
        <begin position="988"/>
        <end position="1008"/>
    </location>
</feature>
<dbReference type="HOGENOM" id="CLU_004627_1_0_1"/>
<evidence type="ECO:0000256" key="1">
    <source>
        <dbReference type="ARBA" id="ARBA00010779"/>
    </source>
</evidence>
<keyword evidence="5 11" id="KW-0805">Transcription regulation</keyword>
<dbReference type="SUPFAM" id="SSF55920">
    <property type="entry name" value="Creatinase/aminopeptidase"/>
    <property type="match status" value="1"/>
</dbReference>
<feature type="compositionally biased region" description="Low complexity" evidence="13">
    <location>
        <begin position="966"/>
        <end position="987"/>
    </location>
</feature>
<dbReference type="SMART" id="SM01285">
    <property type="entry name" value="FACT-Spt16_Nlob"/>
    <property type="match status" value="1"/>
</dbReference>
<dbReference type="GO" id="GO:0010468">
    <property type="term" value="P:regulation of gene expression"/>
    <property type="evidence" value="ECO:0007669"/>
    <property type="project" value="UniProtKB-ARBA"/>
</dbReference>
<comment type="subunit">
    <text evidence="11">Component of the FACT complex.</text>
</comment>
<organism evidence="17 18">
    <name type="scientific">Serendipita vermifera MAFF 305830</name>
    <dbReference type="NCBI Taxonomy" id="933852"/>
    <lineage>
        <taxon>Eukaryota</taxon>
        <taxon>Fungi</taxon>
        <taxon>Dikarya</taxon>
        <taxon>Basidiomycota</taxon>
        <taxon>Agaricomycotina</taxon>
        <taxon>Agaricomycetes</taxon>
        <taxon>Sebacinales</taxon>
        <taxon>Serendipitaceae</taxon>
        <taxon>Serendipita</taxon>
    </lineage>
</organism>
<dbReference type="InterPro" id="IPR029148">
    <property type="entry name" value="FACT-SPT16_Nlobe"/>
</dbReference>
<dbReference type="GO" id="GO:0006281">
    <property type="term" value="P:DNA repair"/>
    <property type="evidence" value="ECO:0007669"/>
    <property type="project" value="UniProtKB-UniRule"/>
</dbReference>
<keyword evidence="18" id="KW-1185">Reference proteome</keyword>
<dbReference type="InterPro" id="IPR013719">
    <property type="entry name" value="RTT106/SPT16-like_middle_dom"/>
</dbReference>
<evidence type="ECO:0000256" key="12">
    <source>
        <dbReference type="SAM" id="Coils"/>
    </source>
</evidence>
<evidence type="ECO:0000259" key="15">
    <source>
        <dbReference type="SMART" id="SM01286"/>
    </source>
</evidence>
<dbReference type="InterPro" id="IPR056595">
    <property type="entry name" value="Fact-SPT16_PH"/>
</dbReference>
<feature type="region of interest" description="Disordered" evidence="13">
    <location>
        <begin position="449"/>
        <end position="470"/>
    </location>
</feature>
<evidence type="ECO:0000256" key="2">
    <source>
        <dbReference type="ARBA" id="ARBA00022454"/>
    </source>
</evidence>
<dbReference type="Pfam" id="PF00557">
    <property type="entry name" value="Peptidase_M24"/>
    <property type="match status" value="1"/>
</dbReference>
<feature type="compositionally biased region" description="Low complexity" evidence="13">
    <location>
        <begin position="456"/>
        <end position="470"/>
    </location>
</feature>
<dbReference type="InterPro" id="IPR040258">
    <property type="entry name" value="Spt16"/>
</dbReference>
<feature type="domain" description="Histone chaperone RTT106/FACT complex subunit SPT16-like middle" evidence="16">
    <location>
        <begin position="826"/>
        <end position="916"/>
    </location>
</feature>
<evidence type="ECO:0000256" key="7">
    <source>
        <dbReference type="ARBA" id="ARBA00023163"/>
    </source>
</evidence>
<evidence type="ECO:0000256" key="6">
    <source>
        <dbReference type="ARBA" id="ARBA00023054"/>
    </source>
</evidence>
<keyword evidence="8 11" id="KW-0234">DNA repair</keyword>
<keyword evidence="6 12" id="KW-0175">Coiled coil</keyword>
<sequence length="1041" mass="115635">MAPVLDTVHYNARMSLIYDAWSSASDFEEYNSMSNLDALFLIAGDSSEDDAPRKTSAVQTWLLGYEFPSTFILMQKNRVTFLCSSNKAKILEPVKASDPRIPIEIITLPRAKDAAPGAIQEVMGKFVGLLASSQRIGTLPKEEHTGKTVADYKTALAAAGHTHETIDISVALGAVMAIKDDEELKIMRTTSNLCNTLVGSYILPKIELIIDKEKPTSHATLVNLIEHRLGDNERPADMKVWSKGRGLTDVDFSSVEFVYVPQVQSSASGYTLKLLNEPSPTNISFKGVLMTSVGLKYKGYCANISRTYIVDPTTLQEEVYALVVEIHKEVVQRLKEGAVAKDIYSHAVTIVKQKKPALEGHFVKSLGHAMGLEFKESAYVLSAKNSRVLRSNMVLNLSIGFQDVNDDKSGLFTIHIADTVKVGQERGVCLTDVAKESKDCLFFFQQDEPKPKPKAKAAPQPSPKKVPTKVVGGKVLRTATRSGGGAEVSQTTRTKIYPHQVELHAKRQSEGLARFESGGGGEADGRGKEWKRFISYKGEGALPSEVTEPKIYIDKKALTVVLPIHGFAVPFHINAIKNASKNDEAEYVYLRINFQTPGQLTGKKEDTPFEDPDATFIRSLTYRSLNRTRFDNLFAAIQQLKKDVNKREQQKKEMADVVEQDKLIEMRGRRPYKLGDVFPRPALDGKRLPGDVEIHQNGLRYQSMGNQRVDVLFSNIKHLFFQPCDNELVVIIHCHLKSPIMIGKKKTKDVQFYREATDMQFDETGNRKRKHRYGDEDEIEMEQAERKRRVALNKEFKAFAEKISDAATESNGEPLELDIPYSELAFEGVPFRTNVKLSPTMDCLVHLTDPPFTVVTLAEIEVASMERVQFGLKQFDLVFVFRDFTRVPLSINSIPSSQLNNVMEWLNDVDVPIAESQINLNWGPIMKTINEDPADFFAGGGWGFLPVPGATGSENGSSASEEESTYDQSSESSASSEDGSGSAFDGSDASDDDDEMSGADESGDDWEELEQKALKSDKKKADKGRNDSDSDAPKKKKSSKR</sequence>
<dbReference type="STRING" id="933852.A0A0C3BJX1"/>
<evidence type="ECO:0000259" key="16">
    <source>
        <dbReference type="SMART" id="SM01287"/>
    </source>
</evidence>
<evidence type="ECO:0000256" key="3">
    <source>
        <dbReference type="ARBA" id="ARBA00022705"/>
    </source>
</evidence>
<dbReference type="Proteomes" id="UP000054097">
    <property type="component" value="Unassembled WGS sequence"/>
</dbReference>
<dbReference type="InterPro" id="IPR013953">
    <property type="entry name" value="FACT_SPT16_M"/>
</dbReference>
<evidence type="ECO:0000256" key="8">
    <source>
        <dbReference type="ARBA" id="ARBA00023204"/>
    </source>
</evidence>
<dbReference type="SMART" id="SM01286">
    <property type="entry name" value="SPT16"/>
    <property type="match status" value="1"/>
</dbReference>
<evidence type="ECO:0000313" key="17">
    <source>
        <dbReference type="EMBL" id="KIM31781.1"/>
    </source>
</evidence>
<evidence type="ECO:0000256" key="4">
    <source>
        <dbReference type="ARBA" id="ARBA00022763"/>
    </source>
</evidence>
<evidence type="ECO:0000259" key="14">
    <source>
        <dbReference type="SMART" id="SM01285"/>
    </source>
</evidence>
<comment type="function">
    <text evidence="10 11">Component of the FACT complex, a general chromatin factor that acts to reorganize nucleosomes. The FACT complex is involved in multiple processes that require DNA as a template such as mRNA elongation, DNA replication and DNA repair. During transcription elongation the FACT complex acts as a histone chaperone that both destabilizes and restores nucleosomal structure. It facilitates the passage of RNA polymerase II and transcription by promoting the dissociation of one histone H2A-H2B dimer from the nucleosome, then subsequently promotes the reestablishment of the nucleosome following the passage of RNA polymerase II.</text>
</comment>
<dbReference type="FunFam" id="2.30.29.210:FF:000001">
    <property type="entry name" value="FACT complex subunit spt16"/>
    <property type="match status" value="1"/>
</dbReference>
<dbReference type="Pfam" id="PF08644">
    <property type="entry name" value="SPT16"/>
    <property type="match status" value="1"/>
</dbReference>
<keyword evidence="2 11" id="KW-0158">Chromosome</keyword>
<keyword evidence="7 11" id="KW-0804">Transcription</keyword>
<feature type="region of interest" description="Disordered" evidence="13">
    <location>
        <begin position="947"/>
        <end position="1041"/>
    </location>
</feature>
<dbReference type="Gene3D" id="2.30.29.150">
    <property type="match status" value="1"/>
</dbReference>
<evidence type="ECO:0000256" key="5">
    <source>
        <dbReference type="ARBA" id="ARBA00023015"/>
    </source>
</evidence>
<evidence type="ECO:0000256" key="9">
    <source>
        <dbReference type="ARBA" id="ARBA00023242"/>
    </source>
</evidence>
<dbReference type="PANTHER" id="PTHR13980:SF15">
    <property type="entry name" value="FACT COMPLEX SUBUNIT SPT16"/>
    <property type="match status" value="1"/>
</dbReference>
<dbReference type="GO" id="GO:0031491">
    <property type="term" value="F:nucleosome binding"/>
    <property type="evidence" value="ECO:0007669"/>
    <property type="project" value="TreeGrafter"/>
</dbReference>
<feature type="compositionally biased region" description="Low complexity" evidence="13">
    <location>
        <begin position="949"/>
        <end position="959"/>
    </location>
</feature>
<dbReference type="Pfam" id="PF14826">
    <property type="entry name" value="FACT-Spt16_Nlob"/>
    <property type="match status" value="1"/>
</dbReference>
<keyword evidence="3 11" id="KW-0235">DNA replication</keyword>
<dbReference type="Gene3D" id="2.30.29.30">
    <property type="entry name" value="Pleckstrin-homology domain (PH domain)/Phosphotyrosine-binding domain (PTB)"/>
    <property type="match status" value="1"/>
</dbReference>
<dbReference type="Gene3D" id="2.30.29.210">
    <property type="entry name" value="FACT complex subunit Spt16p/Cdc68p"/>
    <property type="match status" value="1"/>
</dbReference>
<protein>
    <recommendedName>
        <fullName evidence="11">FACT complex subunit</fullName>
    </recommendedName>
</protein>
<feature type="domain" description="FACT complex subunit SPT16 N-terminal lobe" evidence="14">
    <location>
        <begin position="5"/>
        <end position="172"/>
    </location>
</feature>
<keyword evidence="4 11" id="KW-0227">DNA damage</keyword>
<dbReference type="InterPro" id="IPR000994">
    <property type="entry name" value="Pept_M24"/>
</dbReference>
<comment type="similarity">
    <text evidence="1 11">Belongs to the peptidase M24 family. SPT16 subfamily.</text>
</comment>
<evidence type="ECO:0000313" key="18">
    <source>
        <dbReference type="Proteomes" id="UP000054097"/>
    </source>
</evidence>
<dbReference type="AlphaFoldDB" id="A0A0C3BJX1"/>
<evidence type="ECO:0000256" key="10">
    <source>
        <dbReference type="ARBA" id="ARBA00025370"/>
    </source>
</evidence>
<accession>A0A0C3BJX1</accession>
<dbReference type="GO" id="GO:0035101">
    <property type="term" value="C:FACT complex"/>
    <property type="evidence" value="ECO:0007669"/>
    <property type="project" value="UniProtKB-UniRule"/>
</dbReference>
<dbReference type="InterPro" id="IPR029149">
    <property type="entry name" value="Creatin/AminoP/Spt16_N"/>
</dbReference>
<evidence type="ECO:0000256" key="13">
    <source>
        <dbReference type="SAM" id="MobiDB-lite"/>
    </source>
</evidence>
<comment type="subcellular location">
    <subcellularLocation>
        <location evidence="11">Nucleus</location>
    </subcellularLocation>
    <subcellularLocation>
        <location evidence="11">Chromosome</location>
    </subcellularLocation>
</comment>
<dbReference type="GO" id="GO:0006260">
    <property type="term" value="P:DNA replication"/>
    <property type="evidence" value="ECO:0007669"/>
    <property type="project" value="UniProtKB-KW"/>
</dbReference>
<feature type="compositionally biased region" description="Basic and acidic residues" evidence="13">
    <location>
        <begin position="1009"/>
        <end position="1033"/>
    </location>
</feature>
<feature type="domain" description="FACT complex subunit SPT16 middle" evidence="15">
    <location>
        <begin position="551"/>
        <end position="701"/>
    </location>
</feature>
<dbReference type="GO" id="GO:0006368">
    <property type="term" value="P:transcription elongation by RNA polymerase II"/>
    <property type="evidence" value="ECO:0007669"/>
    <property type="project" value="TreeGrafter"/>
</dbReference>
<name>A0A0C3BJX1_SERVB</name>